<name>A0ABR7L7H8_9PSEU</name>
<dbReference type="SUPFAM" id="SSF103473">
    <property type="entry name" value="MFS general substrate transporter"/>
    <property type="match status" value="1"/>
</dbReference>
<feature type="transmembrane region" description="Helical" evidence="7">
    <location>
        <begin position="252"/>
        <end position="270"/>
    </location>
</feature>
<feature type="transmembrane region" description="Helical" evidence="7">
    <location>
        <begin position="143"/>
        <end position="161"/>
    </location>
</feature>
<feature type="transmembrane region" description="Helical" evidence="7">
    <location>
        <begin position="346"/>
        <end position="370"/>
    </location>
</feature>
<evidence type="ECO:0000256" key="4">
    <source>
        <dbReference type="ARBA" id="ARBA00022692"/>
    </source>
</evidence>
<dbReference type="Gene3D" id="1.20.1250.20">
    <property type="entry name" value="MFS general substrate transporter like domains"/>
    <property type="match status" value="1"/>
</dbReference>
<sequence>MLKALLPHSRRGRVLALGALIDAGATGVYLAVATLYFVEYVRIPATSVGVAIAIANIFGLLVPMPVARLTQSLGVTRVYIALLAVRGVGMAAYVLADDYWRYLVVTCVFTMASRAALPLLQVLIGQMEGEADRTRTMASMRTVNNIGLALGFLVAGLVQMMHTHAGYLVLFTLCGAAFALVAVVTVRATKGAVSKDVSAPIRERRASSVYRDGRFITVAIANAVLMMHDSMLFILIPLWVVQRSGLSATTSSTLLVLNTVITVLVQVHVAKYARGINGAMRMLRWSIVALAAAGLLLGLTDDGEKWQLIALLAGAVALLTVGENLHAVAGWELSFLLSDPEKRAQYLSLFSLGYTGQHIVGPVLMTAVVLPWGMPGVLVVIGLFVAAAVVTSVAVKGYVPDHDDEKAST</sequence>
<evidence type="ECO:0000256" key="1">
    <source>
        <dbReference type="ARBA" id="ARBA00004651"/>
    </source>
</evidence>
<feature type="transmembrane region" description="Helical" evidence="7">
    <location>
        <begin position="12"/>
        <end position="37"/>
    </location>
</feature>
<comment type="caution">
    <text evidence="8">The sequence shown here is derived from an EMBL/GenBank/DDBJ whole genome shotgun (WGS) entry which is preliminary data.</text>
</comment>
<keyword evidence="3" id="KW-1003">Cell membrane</keyword>
<dbReference type="Proteomes" id="UP000734823">
    <property type="component" value="Unassembled WGS sequence"/>
</dbReference>
<feature type="transmembrane region" description="Helical" evidence="7">
    <location>
        <begin position="376"/>
        <end position="399"/>
    </location>
</feature>
<protein>
    <submittedName>
        <fullName evidence="8">MFS transporter</fullName>
    </submittedName>
</protein>
<evidence type="ECO:0000256" key="7">
    <source>
        <dbReference type="SAM" id="Phobius"/>
    </source>
</evidence>
<feature type="transmembrane region" description="Helical" evidence="7">
    <location>
        <begin position="102"/>
        <end position="123"/>
    </location>
</feature>
<feature type="transmembrane region" description="Helical" evidence="7">
    <location>
        <begin position="167"/>
        <end position="186"/>
    </location>
</feature>
<dbReference type="InterPro" id="IPR011701">
    <property type="entry name" value="MFS"/>
</dbReference>
<dbReference type="InterPro" id="IPR050171">
    <property type="entry name" value="MFS_Transporters"/>
</dbReference>
<dbReference type="Pfam" id="PF07690">
    <property type="entry name" value="MFS_1"/>
    <property type="match status" value="1"/>
</dbReference>
<reference evidence="8 9" key="1">
    <citation type="submission" date="2020-06" db="EMBL/GenBank/DDBJ databases">
        <title>Actinokineospora xiongansis sp. nov., isolated from soil of Baiyangdian.</title>
        <authorList>
            <person name="Zhang X."/>
        </authorList>
    </citation>
    <scope>NUCLEOTIDE SEQUENCE [LARGE SCALE GENOMIC DNA]</scope>
    <source>
        <strain evidence="8 9">HBU206404</strain>
    </source>
</reference>
<dbReference type="EMBL" id="JABVED010000008">
    <property type="protein sequence ID" value="MBC6448646.1"/>
    <property type="molecule type" value="Genomic_DNA"/>
</dbReference>
<proteinExistence type="predicted"/>
<keyword evidence="5 7" id="KW-1133">Transmembrane helix</keyword>
<evidence type="ECO:0000256" key="5">
    <source>
        <dbReference type="ARBA" id="ARBA00022989"/>
    </source>
</evidence>
<evidence type="ECO:0000256" key="6">
    <source>
        <dbReference type="ARBA" id="ARBA00023136"/>
    </source>
</evidence>
<dbReference type="PANTHER" id="PTHR23517">
    <property type="entry name" value="RESISTANCE PROTEIN MDTM, PUTATIVE-RELATED-RELATED"/>
    <property type="match status" value="1"/>
</dbReference>
<feature type="transmembrane region" description="Helical" evidence="7">
    <location>
        <begin position="43"/>
        <end position="66"/>
    </location>
</feature>
<evidence type="ECO:0000256" key="3">
    <source>
        <dbReference type="ARBA" id="ARBA00022475"/>
    </source>
</evidence>
<keyword evidence="4 7" id="KW-0812">Transmembrane</keyword>
<accession>A0ABR7L7H8</accession>
<dbReference type="InterPro" id="IPR036259">
    <property type="entry name" value="MFS_trans_sf"/>
</dbReference>
<keyword evidence="6 7" id="KW-0472">Membrane</keyword>
<gene>
    <name evidence="8" type="ORF">GPZ80_15830</name>
</gene>
<feature type="transmembrane region" description="Helical" evidence="7">
    <location>
        <begin position="78"/>
        <end position="96"/>
    </location>
</feature>
<dbReference type="PANTHER" id="PTHR23517:SF2">
    <property type="entry name" value="MULTIDRUG RESISTANCE PROTEIN MDTH"/>
    <property type="match status" value="1"/>
</dbReference>
<evidence type="ECO:0000256" key="2">
    <source>
        <dbReference type="ARBA" id="ARBA00022448"/>
    </source>
</evidence>
<keyword evidence="9" id="KW-1185">Reference proteome</keyword>
<feature type="transmembrane region" description="Helical" evidence="7">
    <location>
        <begin position="215"/>
        <end position="240"/>
    </location>
</feature>
<evidence type="ECO:0000313" key="9">
    <source>
        <dbReference type="Proteomes" id="UP000734823"/>
    </source>
</evidence>
<comment type="subcellular location">
    <subcellularLocation>
        <location evidence="1">Cell membrane</location>
        <topology evidence="1">Multi-pass membrane protein</topology>
    </subcellularLocation>
</comment>
<organism evidence="8 9">
    <name type="scientific">Actinokineospora xionganensis</name>
    <dbReference type="NCBI Taxonomy" id="2684470"/>
    <lineage>
        <taxon>Bacteria</taxon>
        <taxon>Bacillati</taxon>
        <taxon>Actinomycetota</taxon>
        <taxon>Actinomycetes</taxon>
        <taxon>Pseudonocardiales</taxon>
        <taxon>Pseudonocardiaceae</taxon>
        <taxon>Actinokineospora</taxon>
    </lineage>
</organism>
<keyword evidence="2" id="KW-0813">Transport</keyword>
<evidence type="ECO:0000313" key="8">
    <source>
        <dbReference type="EMBL" id="MBC6448646.1"/>
    </source>
</evidence>
<dbReference type="RefSeq" id="WP_187221128.1">
    <property type="nucleotide sequence ID" value="NZ_JABVED010000008.1"/>
</dbReference>
<feature type="transmembrane region" description="Helical" evidence="7">
    <location>
        <begin position="282"/>
        <end position="300"/>
    </location>
</feature>